<organism evidence="2 3">
    <name type="scientific">Paenibacillus forsythiae</name>
    <dbReference type="NCBI Taxonomy" id="365616"/>
    <lineage>
        <taxon>Bacteria</taxon>
        <taxon>Bacillati</taxon>
        <taxon>Bacillota</taxon>
        <taxon>Bacilli</taxon>
        <taxon>Bacillales</taxon>
        <taxon>Paenibacillaceae</taxon>
        <taxon>Paenibacillus</taxon>
    </lineage>
</organism>
<reference evidence="2 3" key="1">
    <citation type="submission" date="2023-07" db="EMBL/GenBank/DDBJ databases">
        <title>Genomic Encyclopedia of Type Strains, Phase IV (KMG-IV): sequencing the most valuable type-strain genomes for metagenomic binning, comparative biology and taxonomic classification.</title>
        <authorList>
            <person name="Goeker M."/>
        </authorList>
    </citation>
    <scope>NUCLEOTIDE SEQUENCE [LARGE SCALE GENOMIC DNA]</scope>
    <source>
        <strain evidence="2 3">T98</strain>
    </source>
</reference>
<sequence length="381" mass="42371">NALQHAYHQIPAEVRSRWRASYDRYMAQQPKPQAEKPKSWWERILEQTGESQIMAAEAQREAAQLQGEILWDFAQGANETIRVNMFMGLYQQRDYHPKHPIAGKAGEVAGNVASTVQGSLELIAGAGGEGLSVVMAPTGILTPVSVLTAALSAGLAAHGGSLAYSGASNTGQSSAELWQMIKDEGKPGSSKPSKPKEKPPKAEGTKQDLLSSNGKFKDSKLESDYEKYLARKAKEGKPARDRLEWKEEREYWLNDSPMARGNAFNKKAEKEEWYPVSELHLTNGKRLDSYDPIKGEIVSRKATDLEVIDKSTFESYLKELKTKYSSGTVIRSNAYPELDGLPLTGKQILEIPDSNKSFSQIQEYIDLAKNKYGIEIRFRGE</sequence>
<dbReference type="Proteomes" id="UP001248709">
    <property type="component" value="Unassembled WGS sequence"/>
</dbReference>
<name>A0ABU3HA59_9BACL</name>
<protein>
    <submittedName>
        <fullName evidence="2">Uncharacterized protein</fullName>
    </submittedName>
</protein>
<evidence type="ECO:0000313" key="2">
    <source>
        <dbReference type="EMBL" id="MDT3427709.1"/>
    </source>
</evidence>
<accession>A0ABU3HA59</accession>
<feature type="compositionally biased region" description="Basic and acidic residues" evidence="1">
    <location>
        <begin position="194"/>
        <end position="206"/>
    </location>
</feature>
<feature type="region of interest" description="Disordered" evidence="1">
    <location>
        <begin position="183"/>
        <end position="216"/>
    </location>
</feature>
<feature type="non-terminal residue" evidence="2">
    <location>
        <position position="1"/>
    </location>
</feature>
<comment type="caution">
    <text evidence="2">The sequence shown here is derived from an EMBL/GenBank/DDBJ whole genome shotgun (WGS) entry which is preliminary data.</text>
</comment>
<dbReference type="EMBL" id="JAUSUY010000014">
    <property type="protein sequence ID" value="MDT3427709.1"/>
    <property type="molecule type" value="Genomic_DNA"/>
</dbReference>
<evidence type="ECO:0000256" key="1">
    <source>
        <dbReference type="SAM" id="MobiDB-lite"/>
    </source>
</evidence>
<proteinExistence type="predicted"/>
<keyword evidence="3" id="KW-1185">Reference proteome</keyword>
<gene>
    <name evidence="2" type="ORF">J2Z22_003285</name>
</gene>
<evidence type="ECO:0000313" key="3">
    <source>
        <dbReference type="Proteomes" id="UP001248709"/>
    </source>
</evidence>